<feature type="transmembrane region" description="Helical" evidence="1">
    <location>
        <begin position="379"/>
        <end position="398"/>
    </location>
</feature>
<keyword evidence="1" id="KW-0812">Transmembrane</keyword>
<reference evidence="2 3" key="1">
    <citation type="submission" date="2020-12" db="EMBL/GenBank/DDBJ databases">
        <title>Vagococcus allomyrinae sp. nov. and Enterococcus lavae sp. nov., isolated from the larvae of Allomyrina dichotoma.</title>
        <authorList>
            <person name="Lee S.D."/>
        </authorList>
    </citation>
    <scope>NUCLEOTIDE SEQUENCE [LARGE SCALE GENOMIC DNA]</scope>
    <source>
        <strain evidence="2 3">BWM-S5</strain>
    </source>
</reference>
<organism evidence="2 3">
    <name type="scientific">Enterococcus larvae</name>
    <dbReference type="NCBI Taxonomy" id="2794352"/>
    <lineage>
        <taxon>Bacteria</taxon>
        <taxon>Bacillati</taxon>
        <taxon>Bacillota</taxon>
        <taxon>Bacilli</taxon>
        <taxon>Lactobacillales</taxon>
        <taxon>Enterococcaceae</taxon>
        <taxon>Enterococcus</taxon>
    </lineage>
</organism>
<feature type="transmembrane region" description="Helical" evidence="1">
    <location>
        <begin position="319"/>
        <end position="338"/>
    </location>
</feature>
<evidence type="ECO:0000256" key="1">
    <source>
        <dbReference type="SAM" id="Phobius"/>
    </source>
</evidence>
<sequence length="410" mass="45967">MTLRLLGKEMRLTAGSLTYWLIVGIIGLFIVTQLGMDLTMIREPKKTDESYGVTRTNDKQLIQQQTYGTLYLEAHSESYSTYPLGFFKGVQLNEEEQEKIQAILEAASGLSMAELEKEYSEQMTQKMAESSENSMNTADYEFPLKETASYQLFEQDMVQVVKLLGQGSSYEKESYLRAATEPKTYEQAIKEYRQIAEKDRVTGAYARIVCDYFGIILGIVPVFLGATVILRDRRGQAEQVIYSRSIASLRLIASRFISTALLLLIPVLLISLLPGIQSLVIAGKLGINGDLILFYQYILAWLLPTILFVTGMSFFITELFGGIAAIAVQILFWLLSIFSGSSSGNLTGEVGWNLIPRFNKVGERAVFDGIFEELVRNRLFFAGMGILLFLLTVIVYDYKRKGGRLFGKGA</sequence>
<gene>
    <name evidence="2" type="ORF">I6N96_06850</name>
</gene>
<dbReference type="Proteomes" id="UP000673375">
    <property type="component" value="Unassembled WGS sequence"/>
</dbReference>
<keyword evidence="1" id="KW-0472">Membrane</keyword>
<protein>
    <submittedName>
        <fullName evidence="2">ABC transporter permease</fullName>
    </submittedName>
</protein>
<keyword evidence="1" id="KW-1133">Transmembrane helix</keyword>
<dbReference type="RefSeq" id="WP_209556822.1">
    <property type="nucleotide sequence ID" value="NZ_JAEDXU010000003.1"/>
</dbReference>
<keyword evidence="3" id="KW-1185">Reference proteome</keyword>
<name>A0ABS4CHU3_9ENTE</name>
<evidence type="ECO:0000313" key="2">
    <source>
        <dbReference type="EMBL" id="MBP1045995.1"/>
    </source>
</evidence>
<proteinExistence type="predicted"/>
<feature type="transmembrane region" description="Helical" evidence="1">
    <location>
        <begin position="251"/>
        <end position="273"/>
    </location>
</feature>
<comment type="caution">
    <text evidence="2">The sequence shown here is derived from an EMBL/GenBank/DDBJ whole genome shotgun (WGS) entry which is preliminary data.</text>
</comment>
<feature type="transmembrane region" description="Helical" evidence="1">
    <location>
        <begin position="12"/>
        <end position="36"/>
    </location>
</feature>
<accession>A0ABS4CHU3</accession>
<feature type="transmembrane region" description="Helical" evidence="1">
    <location>
        <begin position="293"/>
        <end position="312"/>
    </location>
</feature>
<feature type="transmembrane region" description="Helical" evidence="1">
    <location>
        <begin position="212"/>
        <end position="230"/>
    </location>
</feature>
<evidence type="ECO:0000313" key="3">
    <source>
        <dbReference type="Proteomes" id="UP000673375"/>
    </source>
</evidence>
<dbReference type="EMBL" id="JAEDXU010000003">
    <property type="protein sequence ID" value="MBP1045995.1"/>
    <property type="molecule type" value="Genomic_DNA"/>
</dbReference>